<dbReference type="PROSITE" id="PS50977">
    <property type="entry name" value="HTH_TETR_2"/>
    <property type="match status" value="1"/>
</dbReference>
<dbReference type="PROSITE" id="PS01081">
    <property type="entry name" value="HTH_TETR_1"/>
    <property type="match status" value="1"/>
</dbReference>
<protein>
    <submittedName>
        <fullName evidence="5">Transcriptional regulator, TetR family</fullName>
    </submittedName>
</protein>
<dbReference type="GO" id="GO:0003677">
    <property type="term" value="F:DNA binding"/>
    <property type="evidence" value="ECO:0007669"/>
    <property type="project" value="UniProtKB-KW"/>
</dbReference>
<dbReference type="InterPro" id="IPR009057">
    <property type="entry name" value="Homeodomain-like_sf"/>
</dbReference>
<sequence length="199" mass="22086">MARPLQFERQKAIDAAMRVFWQQGYSASSLQQLLNAMQINRGSLYAAFGDKAGLFTEVIDNYQSRIQAIVIRLLSNELDPAKGIKDVFELTLLALTKDSLALGCLLVNTVNELSPIDSEIASHAAKKLEVVEQAFIAACERAQTLKQMTKEITPESAGKMLMTSMIGLRVQSRRGVETSDLRQSIVPLLNMLMPTLDKR</sequence>
<dbReference type="InterPro" id="IPR036271">
    <property type="entry name" value="Tet_transcr_reg_TetR-rel_C_sf"/>
</dbReference>
<dbReference type="Gene3D" id="1.10.10.60">
    <property type="entry name" value="Homeodomain-like"/>
    <property type="match status" value="1"/>
</dbReference>
<reference evidence="5" key="1">
    <citation type="submission" date="2015-10" db="EMBL/GenBank/DDBJ databases">
        <authorList>
            <person name="Gilbert D.G."/>
        </authorList>
    </citation>
    <scope>NUCLEOTIDE SEQUENCE</scope>
</reference>
<dbReference type="InterPro" id="IPR023772">
    <property type="entry name" value="DNA-bd_HTH_TetR-type_CS"/>
</dbReference>
<keyword evidence="2" id="KW-0238">DNA-binding</keyword>
<dbReference type="PANTHER" id="PTHR47506:SF1">
    <property type="entry name" value="HTH-TYPE TRANSCRIPTIONAL REGULATOR YJDC"/>
    <property type="match status" value="1"/>
</dbReference>
<dbReference type="Gene3D" id="1.10.357.10">
    <property type="entry name" value="Tetracycline Repressor, domain 2"/>
    <property type="match status" value="1"/>
</dbReference>
<dbReference type="Pfam" id="PF00440">
    <property type="entry name" value="TetR_N"/>
    <property type="match status" value="1"/>
</dbReference>
<keyword evidence="3" id="KW-0804">Transcription</keyword>
<evidence type="ECO:0000256" key="1">
    <source>
        <dbReference type="ARBA" id="ARBA00023015"/>
    </source>
</evidence>
<name>A0A160TE20_9ZZZZ</name>
<accession>A0A160TE20</accession>
<feature type="domain" description="HTH tetR-type" evidence="4">
    <location>
        <begin position="6"/>
        <end position="66"/>
    </location>
</feature>
<dbReference type="PANTHER" id="PTHR47506">
    <property type="entry name" value="TRANSCRIPTIONAL REGULATORY PROTEIN"/>
    <property type="match status" value="1"/>
</dbReference>
<evidence type="ECO:0000259" key="4">
    <source>
        <dbReference type="PROSITE" id="PS50977"/>
    </source>
</evidence>
<keyword evidence="1" id="KW-0805">Transcription regulation</keyword>
<organism evidence="5">
    <name type="scientific">hydrothermal vent metagenome</name>
    <dbReference type="NCBI Taxonomy" id="652676"/>
    <lineage>
        <taxon>unclassified sequences</taxon>
        <taxon>metagenomes</taxon>
        <taxon>ecological metagenomes</taxon>
    </lineage>
</organism>
<evidence type="ECO:0000256" key="2">
    <source>
        <dbReference type="ARBA" id="ARBA00023125"/>
    </source>
</evidence>
<proteinExistence type="predicted"/>
<dbReference type="AlphaFoldDB" id="A0A160TE20"/>
<dbReference type="SUPFAM" id="SSF48498">
    <property type="entry name" value="Tetracyclin repressor-like, C-terminal domain"/>
    <property type="match status" value="1"/>
</dbReference>
<evidence type="ECO:0000256" key="3">
    <source>
        <dbReference type="ARBA" id="ARBA00023163"/>
    </source>
</evidence>
<dbReference type="SUPFAM" id="SSF46689">
    <property type="entry name" value="Homeodomain-like"/>
    <property type="match status" value="1"/>
</dbReference>
<gene>
    <name evidence="5" type="ORF">MGWOODY_Tha1775</name>
</gene>
<evidence type="ECO:0000313" key="5">
    <source>
        <dbReference type="EMBL" id="CUS41374.1"/>
    </source>
</evidence>
<dbReference type="EMBL" id="CZQC01000041">
    <property type="protein sequence ID" value="CUS41374.1"/>
    <property type="molecule type" value="Genomic_DNA"/>
</dbReference>
<dbReference type="InterPro" id="IPR001647">
    <property type="entry name" value="HTH_TetR"/>
</dbReference>